<dbReference type="InterPro" id="IPR032694">
    <property type="entry name" value="CopC/D"/>
</dbReference>
<protein>
    <submittedName>
        <fullName evidence="8">Copper resistance protein C</fullName>
    </submittedName>
</protein>
<dbReference type="PANTHER" id="PTHR34820:SF4">
    <property type="entry name" value="INNER MEMBRANE PROTEIN YEBZ"/>
    <property type="match status" value="1"/>
</dbReference>
<evidence type="ECO:0000256" key="6">
    <source>
        <dbReference type="ARBA" id="ARBA00023008"/>
    </source>
</evidence>
<dbReference type="GO" id="GO:0042597">
    <property type="term" value="C:periplasmic space"/>
    <property type="evidence" value="ECO:0007669"/>
    <property type="project" value="UniProtKB-SubCell"/>
</dbReference>
<evidence type="ECO:0000259" key="7">
    <source>
        <dbReference type="Pfam" id="PF04234"/>
    </source>
</evidence>
<evidence type="ECO:0000256" key="3">
    <source>
        <dbReference type="ARBA" id="ARBA00022723"/>
    </source>
</evidence>
<keyword evidence="5" id="KW-0574">Periplasm</keyword>
<proteinExistence type="inferred from homology"/>
<sequence>MKYALILSLGLAFAGTIASAHAHLIAEVPTNNAVVTVAPTALQLSFSEGVALKFTGVKIVGPNKAVVATSAGSLDPNDDTKLTVPVFGVLTAGVYTVDWHALSTDGHKTHGRYTFTVH</sequence>
<evidence type="ECO:0000256" key="4">
    <source>
        <dbReference type="ARBA" id="ARBA00022729"/>
    </source>
</evidence>
<organism evidence="8">
    <name type="scientific">mine drainage metagenome</name>
    <dbReference type="NCBI Taxonomy" id="410659"/>
    <lineage>
        <taxon>unclassified sequences</taxon>
        <taxon>metagenomes</taxon>
        <taxon>ecological metagenomes</taxon>
    </lineage>
</organism>
<dbReference type="NCBIfam" id="NF033814">
    <property type="entry name" value="copper_CopC"/>
    <property type="match status" value="1"/>
</dbReference>
<evidence type="ECO:0000313" key="8">
    <source>
        <dbReference type="EMBL" id="OIQ63794.1"/>
    </source>
</evidence>
<reference evidence="8" key="1">
    <citation type="submission" date="2016-10" db="EMBL/GenBank/DDBJ databases">
        <title>Sequence of Gallionella enrichment culture.</title>
        <authorList>
            <person name="Poehlein A."/>
            <person name="Muehling M."/>
            <person name="Daniel R."/>
        </authorList>
    </citation>
    <scope>NUCLEOTIDE SEQUENCE</scope>
</reference>
<feature type="domain" description="CopC" evidence="7">
    <location>
        <begin position="21"/>
        <end position="117"/>
    </location>
</feature>
<comment type="similarity">
    <text evidence="2">Belongs to the CopC family.</text>
</comment>
<evidence type="ECO:0000256" key="5">
    <source>
        <dbReference type="ARBA" id="ARBA00022764"/>
    </source>
</evidence>
<dbReference type="Gene3D" id="2.60.40.1220">
    <property type="match status" value="1"/>
</dbReference>
<dbReference type="GO" id="GO:0046688">
    <property type="term" value="P:response to copper ion"/>
    <property type="evidence" value="ECO:0007669"/>
    <property type="project" value="InterPro"/>
</dbReference>
<dbReference type="PANTHER" id="PTHR34820">
    <property type="entry name" value="INNER MEMBRANE PROTEIN YEBZ"/>
    <property type="match status" value="1"/>
</dbReference>
<keyword evidence="3" id="KW-0479">Metal-binding</keyword>
<comment type="subcellular location">
    <subcellularLocation>
        <location evidence="1">Periplasm</location>
    </subcellularLocation>
</comment>
<dbReference type="EMBL" id="MLJW01008685">
    <property type="protein sequence ID" value="OIQ63794.1"/>
    <property type="molecule type" value="Genomic_DNA"/>
</dbReference>
<accession>A0A1J5NYG6</accession>
<dbReference type="Pfam" id="PF04234">
    <property type="entry name" value="CopC"/>
    <property type="match status" value="1"/>
</dbReference>
<dbReference type="AlphaFoldDB" id="A0A1J5NYG6"/>
<evidence type="ECO:0000256" key="1">
    <source>
        <dbReference type="ARBA" id="ARBA00004418"/>
    </source>
</evidence>
<dbReference type="InterPro" id="IPR014755">
    <property type="entry name" value="Cu-Rt/internalin_Ig-like"/>
</dbReference>
<evidence type="ECO:0000256" key="2">
    <source>
        <dbReference type="ARBA" id="ARBA00010509"/>
    </source>
</evidence>
<gene>
    <name evidence="8" type="primary">pcoC_2</name>
    <name evidence="8" type="ORF">GALL_546630</name>
</gene>
<dbReference type="GO" id="GO:0005507">
    <property type="term" value="F:copper ion binding"/>
    <property type="evidence" value="ECO:0007669"/>
    <property type="project" value="InterPro"/>
</dbReference>
<dbReference type="InterPro" id="IPR014756">
    <property type="entry name" value="Ig_E-set"/>
</dbReference>
<name>A0A1J5NYG6_9ZZZZ</name>
<dbReference type="InterPro" id="IPR007348">
    <property type="entry name" value="CopC_dom"/>
</dbReference>
<dbReference type="GO" id="GO:0006825">
    <property type="term" value="P:copper ion transport"/>
    <property type="evidence" value="ECO:0007669"/>
    <property type="project" value="InterPro"/>
</dbReference>
<dbReference type="GO" id="GO:0005886">
    <property type="term" value="C:plasma membrane"/>
    <property type="evidence" value="ECO:0007669"/>
    <property type="project" value="TreeGrafter"/>
</dbReference>
<keyword evidence="6" id="KW-0186">Copper</keyword>
<dbReference type="InterPro" id="IPR047685">
    <property type="entry name" value="CopC-like"/>
</dbReference>
<comment type="caution">
    <text evidence="8">The sequence shown here is derived from an EMBL/GenBank/DDBJ whole genome shotgun (WGS) entry which is preliminary data.</text>
</comment>
<keyword evidence="4" id="KW-0732">Signal</keyword>
<dbReference type="SUPFAM" id="SSF81296">
    <property type="entry name" value="E set domains"/>
    <property type="match status" value="1"/>
</dbReference>